<sequence length="177" mass="20700">MIAIISFLDDYGALVAVSGALVAVLITGLWTSARERRRRRLDRRNDAYVRYLSALTGRLIAIGGGSFSDRSVRTAYESAVSEIQFYAPKHIIRRVLLLDMRLTNWDGVNGTEYANIERYRRDLTRLTIADVNRIRWIEWLRRRRSSPADWGEYEARMIKDAPRKWERKLERERAAQP</sequence>
<dbReference type="Proteomes" id="UP000199113">
    <property type="component" value="Unassembled WGS sequence"/>
</dbReference>
<proteinExistence type="predicted"/>
<accession>A0A1I1A263</accession>
<reference evidence="2" key="1">
    <citation type="submission" date="2016-10" db="EMBL/GenBank/DDBJ databases">
        <authorList>
            <person name="de Groot N.N."/>
        </authorList>
    </citation>
    <scope>NUCLEOTIDE SEQUENCE [LARGE SCALE GENOMIC DNA]</scope>
    <source>
        <strain evidence="2">CGMCC 1.10697</strain>
    </source>
</reference>
<keyword evidence="1" id="KW-0812">Transmembrane</keyword>
<dbReference type="EMBL" id="FOKC01000007">
    <property type="protein sequence ID" value="SFB32074.1"/>
    <property type="molecule type" value="Genomic_DNA"/>
</dbReference>
<evidence type="ECO:0000313" key="3">
    <source>
        <dbReference type="Proteomes" id="UP000199113"/>
    </source>
</evidence>
<keyword evidence="1" id="KW-0472">Membrane</keyword>
<organism evidence="2 3">
    <name type="scientific">Nocardioides alpinus</name>
    <dbReference type="NCBI Taxonomy" id="748909"/>
    <lineage>
        <taxon>Bacteria</taxon>
        <taxon>Bacillati</taxon>
        <taxon>Actinomycetota</taxon>
        <taxon>Actinomycetes</taxon>
        <taxon>Propionibacteriales</taxon>
        <taxon>Nocardioidaceae</taxon>
        <taxon>Nocardioides</taxon>
    </lineage>
</organism>
<name>A0A1I1A263_9ACTN</name>
<gene>
    <name evidence="2" type="ORF">SAMN05192575_107155</name>
</gene>
<keyword evidence="1" id="KW-1133">Transmembrane helix</keyword>
<feature type="transmembrane region" description="Helical" evidence="1">
    <location>
        <begin position="12"/>
        <end position="33"/>
    </location>
</feature>
<evidence type="ECO:0000313" key="2">
    <source>
        <dbReference type="EMBL" id="SFB32074.1"/>
    </source>
</evidence>
<dbReference type="AlphaFoldDB" id="A0A1I1A263"/>
<protein>
    <submittedName>
        <fullName evidence="2">Uncharacterized protein</fullName>
    </submittedName>
</protein>
<evidence type="ECO:0000256" key="1">
    <source>
        <dbReference type="SAM" id="Phobius"/>
    </source>
</evidence>
<dbReference type="RefSeq" id="WP_139227746.1">
    <property type="nucleotide sequence ID" value="NZ_FOKC01000007.1"/>
</dbReference>